<evidence type="ECO:0000256" key="1">
    <source>
        <dbReference type="SAM" id="Phobius"/>
    </source>
</evidence>
<evidence type="ECO:0000313" key="3">
    <source>
        <dbReference type="Proteomes" id="UP000247978"/>
    </source>
</evidence>
<organism evidence="2 3">
    <name type="scientific">Pseudogracilibacillus auburnensis</name>
    <dbReference type="NCBI Taxonomy" id="1494959"/>
    <lineage>
        <taxon>Bacteria</taxon>
        <taxon>Bacillati</taxon>
        <taxon>Bacillota</taxon>
        <taxon>Bacilli</taxon>
        <taxon>Bacillales</taxon>
        <taxon>Bacillaceae</taxon>
        <taxon>Pseudogracilibacillus</taxon>
    </lineage>
</organism>
<comment type="caution">
    <text evidence="2">The sequence shown here is derived from an EMBL/GenBank/DDBJ whole genome shotgun (WGS) entry which is preliminary data.</text>
</comment>
<feature type="transmembrane region" description="Helical" evidence="1">
    <location>
        <begin position="116"/>
        <end position="139"/>
    </location>
</feature>
<dbReference type="AlphaFoldDB" id="A0A2V3W7E3"/>
<dbReference type="PANTHER" id="PTHR37692">
    <property type="entry name" value="HYPOTHETICAL MEMBRANE SPANNING PROTEIN"/>
    <property type="match status" value="1"/>
</dbReference>
<feature type="transmembrane region" description="Helical" evidence="1">
    <location>
        <begin position="12"/>
        <end position="33"/>
    </location>
</feature>
<keyword evidence="1" id="KW-0812">Transmembrane</keyword>
<sequence length="179" mass="20759">MEKKQTLKERNYTPIIITLTIVINVIVTILFFLPKQDRDIPFDLTILPRLNAVFNSFTFIFLVAALFFILRKNIHMHRNFIFAAFTTTTLFLVTYLTYHYLAPSTTYGGDGFLKSFYYFILISHISLAPIVVALALFSLTWGLTGNISKHRKIARWTMPIWLYVSLSGVLVFILISPYY</sequence>
<dbReference type="OrthoDB" id="9811380at2"/>
<feature type="transmembrane region" description="Helical" evidence="1">
    <location>
        <begin position="160"/>
        <end position="178"/>
    </location>
</feature>
<keyword evidence="1" id="KW-1133">Transmembrane helix</keyword>
<evidence type="ECO:0000313" key="2">
    <source>
        <dbReference type="EMBL" id="PXW90293.1"/>
    </source>
</evidence>
<keyword evidence="1" id="KW-0472">Membrane</keyword>
<keyword evidence="3" id="KW-1185">Reference proteome</keyword>
<accession>A0A2V3W7E3</accession>
<dbReference type="EMBL" id="QJJQ01000001">
    <property type="protein sequence ID" value="PXW90293.1"/>
    <property type="molecule type" value="Genomic_DNA"/>
</dbReference>
<feature type="transmembrane region" description="Helical" evidence="1">
    <location>
        <begin position="82"/>
        <end position="101"/>
    </location>
</feature>
<reference evidence="2 3" key="1">
    <citation type="submission" date="2018-05" db="EMBL/GenBank/DDBJ databases">
        <title>Genomic Encyclopedia of Type Strains, Phase IV (KMG-IV): sequencing the most valuable type-strain genomes for metagenomic binning, comparative biology and taxonomic classification.</title>
        <authorList>
            <person name="Goeker M."/>
        </authorList>
    </citation>
    <scope>NUCLEOTIDE SEQUENCE [LARGE SCALE GENOMIC DNA]</scope>
    <source>
        <strain evidence="2 3">DSM 28556</strain>
    </source>
</reference>
<proteinExistence type="predicted"/>
<dbReference type="PANTHER" id="PTHR37692:SF1">
    <property type="entry name" value="DUF420 DOMAIN-CONTAINING PROTEIN"/>
    <property type="match status" value="1"/>
</dbReference>
<dbReference type="RefSeq" id="WP_110393565.1">
    <property type="nucleotide sequence ID" value="NZ_JBHUHB010000001.1"/>
</dbReference>
<name>A0A2V3W7E3_9BACI</name>
<gene>
    <name evidence="2" type="ORF">DFR56_101204</name>
</gene>
<dbReference type="Proteomes" id="UP000247978">
    <property type="component" value="Unassembled WGS sequence"/>
</dbReference>
<dbReference type="InterPro" id="IPR007352">
    <property type="entry name" value="DUF420"/>
</dbReference>
<dbReference type="Pfam" id="PF04238">
    <property type="entry name" value="DUF420"/>
    <property type="match status" value="1"/>
</dbReference>
<feature type="transmembrane region" description="Helical" evidence="1">
    <location>
        <begin position="53"/>
        <end position="70"/>
    </location>
</feature>
<protein>
    <submittedName>
        <fullName evidence="2">Putative membrane protein</fullName>
    </submittedName>
</protein>